<evidence type="ECO:0000313" key="2">
    <source>
        <dbReference type="EMBL" id="EWM22547.1"/>
    </source>
</evidence>
<name>W7T7X9_9STRA</name>
<gene>
    <name evidence="2" type="ORF">Naga_100378g2</name>
</gene>
<comment type="caution">
    <text evidence="2">The sequence shown here is derived from an EMBL/GenBank/DDBJ whole genome shotgun (WGS) entry which is preliminary data.</text>
</comment>
<evidence type="ECO:0000313" key="3">
    <source>
        <dbReference type="Proteomes" id="UP000019335"/>
    </source>
</evidence>
<organism evidence="2 3">
    <name type="scientific">Nannochloropsis gaditana</name>
    <dbReference type="NCBI Taxonomy" id="72520"/>
    <lineage>
        <taxon>Eukaryota</taxon>
        <taxon>Sar</taxon>
        <taxon>Stramenopiles</taxon>
        <taxon>Ochrophyta</taxon>
        <taxon>Eustigmatophyceae</taxon>
        <taxon>Eustigmatales</taxon>
        <taxon>Monodopsidaceae</taxon>
        <taxon>Nannochloropsis</taxon>
    </lineage>
</organism>
<feature type="region of interest" description="Disordered" evidence="1">
    <location>
        <begin position="86"/>
        <end position="119"/>
    </location>
</feature>
<dbReference type="EMBL" id="AZIL01002157">
    <property type="protein sequence ID" value="EWM22547.1"/>
    <property type="molecule type" value="Genomic_DNA"/>
</dbReference>
<feature type="region of interest" description="Disordered" evidence="1">
    <location>
        <begin position="24"/>
        <end position="63"/>
    </location>
</feature>
<dbReference type="AlphaFoldDB" id="W7T7X9"/>
<dbReference type="Proteomes" id="UP000019335">
    <property type="component" value="Unassembled WGS sequence"/>
</dbReference>
<protein>
    <submittedName>
        <fullName evidence="2">Uncharacterized protein</fullName>
    </submittedName>
</protein>
<evidence type="ECO:0000256" key="1">
    <source>
        <dbReference type="SAM" id="MobiDB-lite"/>
    </source>
</evidence>
<proteinExistence type="predicted"/>
<reference evidence="2 3" key="1">
    <citation type="journal article" date="2014" name="Mol. Plant">
        <title>Chromosome Scale Genome Assembly and Transcriptome Profiling of Nannochloropsis gaditana in Nitrogen Depletion.</title>
        <authorList>
            <person name="Corteggiani Carpinelli E."/>
            <person name="Telatin A."/>
            <person name="Vitulo N."/>
            <person name="Forcato C."/>
            <person name="D'Angelo M."/>
            <person name="Schiavon R."/>
            <person name="Vezzi A."/>
            <person name="Giacometti G.M."/>
            <person name="Morosinotto T."/>
            <person name="Valle G."/>
        </authorList>
    </citation>
    <scope>NUCLEOTIDE SEQUENCE [LARGE SCALE GENOMIC DNA]</scope>
    <source>
        <strain evidence="2 3">B-31</strain>
    </source>
</reference>
<accession>W7T7X9</accession>
<feature type="compositionally biased region" description="Low complexity" evidence="1">
    <location>
        <begin position="24"/>
        <end position="43"/>
    </location>
</feature>
<sequence length="119" mass="11989">MLGLGSPAASISPIPASIISPGYPQASSSKALASSGSSLAKNSRISADADISIGTKDGGTDLTPPVASMTNGQMVECGDFLNQSNLSSNKRHAPDNSIEACDGTEVEGSPKAKKVIRLS</sequence>
<keyword evidence="3" id="KW-1185">Reference proteome</keyword>